<sequence length="206" mass="23918">MNPSKAWTEYESMWIYRFTDYNLKSLNDTDTRKKWLIEVVQGLLDILYPFASPNKVEVGTLSIGEEAFVINCKEKGFQKQLKSYLSGNDDVTDIHIYLSLHCYEVGSDHSLKKITLENGGTLSLFLELDIDKKLIHDAQNDPIWLSFDMDFDIYAPLLMRTPQSMEMARINAPLLKNFLTTMQHRFSLEQTYVTGPPYLLDYLEKI</sequence>
<accession>A0A1I2MZ95</accession>
<name>A0A1I2MZ95_9BACL</name>
<dbReference type="STRING" id="201973.SAMN04488025_11076"/>
<dbReference type="AlphaFoldDB" id="A0A1I2MZ95"/>
<proteinExistence type="predicted"/>
<dbReference type="Proteomes" id="UP000198661">
    <property type="component" value="Unassembled WGS sequence"/>
</dbReference>
<organism evidence="1 2">
    <name type="scientific">Planifilum fulgidum</name>
    <dbReference type="NCBI Taxonomy" id="201973"/>
    <lineage>
        <taxon>Bacteria</taxon>
        <taxon>Bacillati</taxon>
        <taxon>Bacillota</taxon>
        <taxon>Bacilli</taxon>
        <taxon>Bacillales</taxon>
        <taxon>Thermoactinomycetaceae</taxon>
        <taxon>Planifilum</taxon>
    </lineage>
</organism>
<keyword evidence="2" id="KW-1185">Reference proteome</keyword>
<dbReference type="OrthoDB" id="9834677at2"/>
<evidence type="ECO:0000313" key="1">
    <source>
        <dbReference type="EMBL" id="SFF96924.1"/>
    </source>
</evidence>
<dbReference type="EMBL" id="FOOK01000010">
    <property type="protein sequence ID" value="SFF96924.1"/>
    <property type="molecule type" value="Genomic_DNA"/>
</dbReference>
<gene>
    <name evidence="1" type="ORF">SAMN04488025_11076</name>
</gene>
<evidence type="ECO:0000313" key="2">
    <source>
        <dbReference type="Proteomes" id="UP000198661"/>
    </source>
</evidence>
<dbReference type="RefSeq" id="WP_092037578.1">
    <property type="nucleotide sequence ID" value="NZ_FOOK01000010.1"/>
</dbReference>
<reference evidence="2" key="1">
    <citation type="submission" date="2016-10" db="EMBL/GenBank/DDBJ databases">
        <authorList>
            <person name="Varghese N."/>
            <person name="Submissions S."/>
        </authorList>
    </citation>
    <scope>NUCLEOTIDE SEQUENCE [LARGE SCALE GENOMIC DNA]</scope>
    <source>
        <strain evidence="2">DSM 44945</strain>
    </source>
</reference>
<protein>
    <submittedName>
        <fullName evidence="1">Uncharacterized protein</fullName>
    </submittedName>
</protein>